<dbReference type="InterPro" id="IPR027417">
    <property type="entry name" value="P-loop_NTPase"/>
</dbReference>
<proteinExistence type="predicted"/>
<dbReference type="InterPro" id="IPR006517">
    <property type="entry name" value="Phage_terminase_lsu-like_C"/>
</dbReference>
<name>A0A3S9T2R7_9FIRM</name>
<dbReference type="AlphaFoldDB" id="A0A3S9T2R7"/>
<sequence>MYRLLGKTEYNQIKDYGLEDLKDIYQEKLLYKYLLRHFTPEQLEPFYDYSIAEMRVMLAEIDIEYFAQAYFVHYIYSPIPEHHSESYRELYGIARALRGRRVARAEPRGNAKTTRYDLIFPMWCALYEVKRYIIIISASDTLAKGFLRSMKDEFEENELILQDFGNLRGKKWTENEIQLSNGCRIESKGWEGSIRGKKNKADRPDLIIVDDIEKDDSKTSETIRKKMEDFFFTALTPAGSAVTDIIVIGTILHSDSLLKKVLDNPRYDSKIFKAIISWADRQDLWDKWKSIYTDIGVEGGVEEAHRRAREFYEQNKEEMLKGTEVLWKGKDGYGDYYALMEELMELGETRFAQEKQNEPIDPSKNIFYGKLEFYTHLPPSEEFTQIVGAVDPSLGKKKTSDFSAIVWLGKHKSGYIYVLEADIQRRHPNKIIQDLFASYNRMVNTYGQKKIKWIAIEAVAFQEFFKDKVKEEGAKQGIYPPIKPLYPHSDKALRIASLEPDVVNGYIKFNQNHKELIKQFENFTLDLNYHDDGPDTVHMCMELLKKRRPKQKRLNLNKSKADLGL</sequence>
<accession>A0A3S9T2R7</accession>
<dbReference type="EMBL" id="CP016379">
    <property type="protein sequence ID" value="AZR74811.1"/>
    <property type="molecule type" value="Genomic_DNA"/>
</dbReference>
<dbReference type="Gene3D" id="3.40.50.300">
    <property type="entry name" value="P-loop containing nucleotide triphosphate hydrolases"/>
    <property type="match status" value="1"/>
</dbReference>
<keyword evidence="2" id="KW-1185">Reference proteome</keyword>
<evidence type="ECO:0008006" key="3">
    <source>
        <dbReference type="Google" id="ProtNLM"/>
    </source>
</evidence>
<dbReference type="Proteomes" id="UP000267250">
    <property type="component" value="Chromosome"/>
</dbReference>
<organism evidence="1 2">
    <name type="scientific">Anoxybacter fermentans</name>
    <dbReference type="NCBI Taxonomy" id="1323375"/>
    <lineage>
        <taxon>Bacteria</taxon>
        <taxon>Bacillati</taxon>
        <taxon>Bacillota</taxon>
        <taxon>Clostridia</taxon>
        <taxon>Halanaerobiales</taxon>
        <taxon>Anoxybacter</taxon>
    </lineage>
</organism>
<evidence type="ECO:0000313" key="2">
    <source>
        <dbReference type="Proteomes" id="UP000267250"/>
    </source>
</evidence>
<gene>
    <name evidence="1" type="ORF">BBF96_03455</name>
</gene>
<reference evidence="1 2" key="1">
    <citation type="submission" date="2016-07" db="EMBL/GenBank/DDBJ databases">
        <title>Genome and transcriptome analysis of iron-reducing fermentative bacteria Anoxybacter fermentans.</title>
        <authorList>
            <person name="Zeng X."/>
            <person name="Shao Z."/>
        </authorList>
    </citation>
    <scope>NUCLEOTIDE SEQUENCE [LARGE SCALE GENOMIC DNA]</scope>
    <source>
        <strain evidence="1 2">DY22613</strain>
    </source>
</reference>
<protein>
    <recommendedName>
        <fullName evidence="3">Terminase large subunit gp17-like C-terminal domain-containing protein</fullName>
    </recommendedName>
</protein>
<evidence type="ECO:0000313" key="1">
    <source>
        <dbReference type="EMBL" id="AZR74811.1"/>
    </source>
</evidence>
<dbReference type="NCBIfam" id="TIGR01630">
    <property type="entry name" value="psiM2_ORF9"/>
    <property type="match status" value="1"/>
</dbReference>
<dbReference type="KEGG" id="aft:BBF96_03455"/>